<gene>
    <name evidence="2" type="ORF">GJB61_13840</name>
</gene>
<evidence type="ECO:0000256" key="1">
    <source>
        <dbReference type="SAM" id="MobiDB-lite"/>
    </source>
</evidence>
<feature type="compositionally biased region" description="Basic residues" evidence="1">
    <location>
        <begin position="173"/>
        <end position="183"/>
    </location>
</feature>
<organism evidence="2 3">
    <name type="scientific">Paenibacillus monticola</name>
    <dbReference type="NCBI Taxonomy" id="2666075"/>
    <lineage>
        <taxon>Bacteria</taxon>
        <taxon>Bacillati</taxon>
        <taxon>Bacillota</taxon>
        <taxon>Bacilli</taxon>
        <taxon>Bacillales</taxon>
        <taxon>Paenibacillaceae</taxon>
        <taxon>Paenibacillus</taxon>
    </lineage>
</organism>
<sequence>MAKASDRIVVIIQKGNRRLITKTPLRGVDRLVFVINNQYTNAPNTTQISSGAGRSSASGNNAAIASPYTRQQQSVGAGGDATNLGKQGRTRSKYKNSKNSTFYPCGKEVVVVINTQTVKLSKRNGASSATQVASGGGLYSTGGTNAAIESPGTRQQQAVGGGTGGHALNKATAKQKHNKRRSR</sequence>
<accession>A0A7X2H782</accession>
<dbReference type="Proteomes" id="UP000463051">
    <property type="component" value="Unassembled WGS sequence"/>
</dbReference>
<feature type="region of interest" description="Disordered" evidence="1">
    <location>
        <begin position="123"/>
        <end position="183"/>
    </location>
</feature>
<feature type="region of interest" description="Disordered" evidence="1">
    <location>
        <begin position="68"/>
        <end position="99"/>
    </location>
</feature>
<feature type="compositionally biased region" description="Polar residues" evidence="1">
    <location>
        <begin position="123"/>
        <end position="133"/>
    </location>
</feature>
<keyword evidence="3" id="KW-1185">Reference proteome</keyword>
<dbReference type="EMBL" id="WJXB01000004">
    <property type="protein sequence ID" value="MRN54063.1"/>
    <property type="molecule type" value="Genomic_DNA"/>
</dbReference>
<evidence type="ECO:0000313" key="3">
    <source>
        <dbReference type="Proteomes" id="UP000463051"/>
    </source>
</evidence>
<protein>
    <submittedName>
        <fullName evidence="2">Uncharacterized protein</fullName>
    </submittedName>
</protein>
<reference evidence="2 3" key="1">
    <citation type="submission" date="2019-11" db="EMBL/GenBank/DDBJ databases">
        <title>Paenibacillus monticola sp. nov., a novel PGPR strain isolated from mountain sample in China.</title>
        <authorList>
            <person name="Zhao Q."/>
            <person name="Li H.-P."/>
            <person name="Zhang J.-L."/>
        </authorList>
    </citation>
    <scope>NUCLEOTIDE SEQUENCE [LARGE SCALE GENOMIC DNA]</scope>
    <source>
        <strain evidence="2 3">LC-T2</strain>
    </source>
</reference>
<dbReference type="RefSeq" id="WP_154119082.1">
    <property type="nucleotide sequence ID" value="NZ_WJXB01000004.1"/>
</dbReference>
<comment type="caution">
    <text evidence="2">The sequence shown here is derived from an EMBL/GenBank/DDBJ whole genome shotgun (WGS) entry which is preliminary data.</text>
</comment>
<proteinExistence type="predicted"/>
<evidence type="ECO:0000313" key="2">
    <source>
        <dbReference type="EMBL" id="MRN54063.1"/>
    </source>
</evidence>
<name>A0A7X2H782_9BACL</name>
<dbReference type="AlphaFoldDB" id="A0A7X2H782"/>